<evidence type="ECO:0000313" key="1">
    <source>
        <dbReference type="EMBL" id="GGE23143.1"/>
    </source>
</evidence>
<dbReference type="RefSeq" id="WP_188913105.1">
    <property type="nucleotide sequence ID" value="NZ_BMIQ01000012.1"/>
</dbReference>
<comment type="caution">
    <text evidence="1">The sequence shown here is derived from an EMBL/GenBank/DDBJ whole genome shotgun (WGS) entry which is preliminary data.</text>
</comment>
<name>A0A917ECV2_9HYPH</name>
<dbReference type="AlphaFoldDB" id="A0A917ECV2"/>
<evidence type="ECO:0000313" key="2">
    <source>
        <dbReference type="Proteomes" id="UP000644699"/>
    </source>
</evidence>
<protein>
    <submittedName>
        <fullName evidence="1">Uncharacterized protein</fullName>
    </submittedName>
</protein>
<reference evidence="1" key="1">
    <citation type="journal article" date="2014" name="Int. J. Syst. Evol. Microbiol.">
        <title>Complete genome sequence of Corynebacterium casei LMG S-19264T (=DSM 44701T), isolated from a smear-ripened cheese.</title>
        <authorList>
            <consortium name="US DOE Joint Genome Institute (JGI-PGF)"/>
            <person name="Walter F."/>
            <person name="Albersmeier A."/>
            <person name="Kalinowski J."/>
            <person name="Ruckert C."/>
        </authorList>
    </citation>
    <scope>NUCLEOTIDE SEQUENCE</scope>
    <source>
        <strain evidence="1">CGMCC 1.15367</strain>
    </source>
</reference>
<sequence>MNPRSQPDDLALLLYLANALPALRRVSETAARLTEHSIVELAVAIACGRDPEGSAFDLYRYLGHAVRDVEAIAPTSADALRAALCRLLPADLADGLVDMAPLGRA</sequence>
<organism evidence="1 2">
    <name type="scientific">Aureimonas endophytica</name>
    <dbReference type="NCBI Taxonomy" id="2027858"/>
    <lineage>
        <taxon>Bacteria</taxon>
        <taxon>Pseudomonadati</taxon>
        <taxon>Pseudomonadota</taxon>
        <taxon>Alphaproteobacteria</taxon>
        <taxon>Hyphomicrobiales</taxon>
        <taxon>Aurantimonadaceae</taxon>
        <taxon>Aureimonas</taxon>
    </lineage>
</organism>
<reference evidence="1" key="2">
    <citation type="submission" date="2020-09" db="EMBL/GenBank/DDBJ databases">
        <authorList>
            <person name="Sun Q."/>
            <person name="Zhou Y."/>
        </authorList>
    </citation>
    <scope>NUCLEOTIDE SEQUENCE</scope>
    <source>
        <strain evidence="1">CGMCC 1.15367</strain>
    </source>
</reference>
<dbReference type="EMBL" id="BMIQ01000012">
    <property type="protein sequence ID" value="GGE23143.1"/>
    <property type="molecule type" value="Genomic_DNA"/>
</dbReference>
<accession>A0A917ECV2</accession>
<gene>
    <name evidence="1" type="ORF">GCM10011390_48210</name>
</gene>
<dbReference type="Proteomes" id="UP000644699">
    <property type="component" value="Unassembled WGS sequence"/>
</dbReference>
<proteinExistence type="predicted"/>
<keyword evidence="2" id="KW-1185">Reference proteome</keyword>